<feature type="domain" description="BHLH" evidence="9">
    <location>
        <begin position="11"/>
        <end position="75"/>
    </location>
</feature>
<feature type="compositionally biased region" description="Low complexity" evidence="7">
    <location>
        <begin position="727"/>
        <end position="737"/>
    </location>
</feature>
<reference evidence="10" key="1">
    <citation type="submission" date="2019-06" db="EMBL/GenBank/DDBJ databases">
        <authorList>
            <person name="Adameyko K."/>
            <person name="Finoshin A."/>
            <person name="Mikhailov K."/>
            <person name="Kravchuk O."/>
            <person name="Gusev O."/>
            <person name="Shagimardanova E."/>
            <person name="Lyupina Y."/>
        </authorList>
    </citation>
    <scope>NUCLEOTIDE SEQUENCE</scope>
</reference>
<dbReference type="Gene3D" id="3.30.450.20">
    <property type="entry name" value="PAS domain"/>
    <property type="match status" value="2"/>
</dbReference>
<comment type="subcellular location">
    <subcellularLocation>
        <location evidence="1">Nucleus</location>
    </subcellularLocation>
</comment>
<proteinExistence type="evidence at transcript level"/>
<feature type="region of interest" description="Disordered" evidence="7">
    <location>
        <begin position="608"/>
        <end position="635"/>
    </location>
</feature>
<dbReference type="PANTHER" id="PTHR23043">
    <property type="entry name" value="HYPOXIA-INDUCIBLE FACTOR 1 ALPHA"/>
    <property type="match status" value="1"/>
</dbReference>
<dbReference type="GO" id="GO:0000981">
    <property type="term" value="F:DNA-binding transcription factor activity, RNA polymerase II-specific"/>
    <property type="evidence" value="ECO:0007669"/>
    <property type="project" value="TreeGrafter"/>
</dbReference>
<feature type="region of interest" description="Disordered" evidence="7">
    <location>
        <begin position="721"/>
        <end position="761"/>
    </location>
</feature>
<feature type="compositionally biased region" description="Low complexity" evidence="7">
    <location>
        <begin position="608"/>
        <end position="634"/>
    </location>
</feature>
<evidence type="ECO:0000256" key="2">
    <source>
        <dbReference type="ARBA" id="ARBA00022737"/>
    </source>
</evidence>
<dbReference type="InterPro" id="IPR013767">
    <property type="entry name" value="PAS_fold"/>
</dbReference>
<protein>
    <submittedName>
        <fullName evidence="10">Single-minded 2-like protein</fullName>
    </submittedName>
</protein>
<dbReference type="Pfam" id="PF00010">
    <property type="entry name" value="HLH"/>
    <property type="match status" value="1"/>
</dbReference>
<dbReference type="GO" id="GO:0005634">
    <property type="term" value="C:nucleus"/>
    <property type="evidence" value="ECO:0007669"/>
    <property type="project" value="UniProtKB-SubCell"/>
</dbReference>
<keyword evidence="5" id="KW-0804">Transcription</keyword>
<evidence type="ECO:0000259" key="8">
    <source>
        <dbReference type="PROSITE" id="PS50112"/>
    </source>
</evidence>
<evidence type="ECO:0000256" key="3">
    <source>
        <dbReference type="ARBA" id="ARBA00023015"/>
    </source>
</evidence>
<dbReference type="EMBL" id="MN103214">
    <property type="protein sequence ID" value="QIA61844.1"/>
    <property type="molecule type" value="mRNA"/>
</dbReference>
<evidence type="ECO:0000256" key="1">
    <source>
        <dbReference type="ARBA" id="ARBA00004123"/>
    </source>
</evidence>
<accession>A0A6C0SL67</accession>
<dbReference type="AlphaFoldDB" id="A0A6C0SL67"/>
<evidence type="ECO:0000256" key="6">
    <source>
        <dbReference type="ARBA" id="ARBA00023242"/>
    </source>
</evidence>
<feature type="region of interest" description="Disordered" evidence="7">
    <location>
        <begin position="688"/>
        <end position="707"/>
    </location>
</feature>
<keyword evidence="6" id="KW-0539">Nucleus</keyword>
<keyword evidence="2" id="KW-0677">Repeat</keyword>
<feature type="domain" description="PAS" evidence="8">
    <location>
        <begin position="262"/>
        <end position="299"/>
    </location>
</feature>
<organism evidence="10">
    <name type="scientific">Halichondria panicea</name>
    <name type="common">Breadcrumb sponge</name>
    <dbReference type="NCBI Taxonomy" id="6063"/>
    <lineage>
        <taxon>Eukaryota</taxon>
        <taxon>Metazoa</taxon>
        <taxon>Porifera</taxon>
        <taxon>Demospongiae</taxon>
        <taxon>Heteroscleromorpha</taxon>
        <taxon>Suberitida</taxon>
        <taxon>Halichondriidae</taxon>
        <taxon>Halichondria</taxon>
        <taxon>Halichondria (Halichondria)</taxon>
    </lineage>
</organism>
<dbReference type="InterPro" id="IPR011598">
    <property type="entry name" value="bHLH_dom"/>
</dbReference>
<name>A0A6C0SL67_HALPA</name>
<dbReference type="SUPFAM" id="SSF55785">
    <property type="entry name" value="PYP-like sensor domain (PAS domain)"/>
    <property type="match status" value="2"/>
</dbReference>
<keyword evidence="3" id="KW-0805">Transcription regulation</keyword>
<dbReference type="GO" id="GO:0000977">
    <property type="term" value="F:RNA polymerase II transcription regulatory region sequence-specific DNA binding"/>
    <property type="evidence" value="ECO:0007669"/>
    <property type="project" value="TreeGrafter"/>
</dbReference>
<dbReference type="InterPro" id="IPR035965">
    <property type="entry name" value="PAS-like_dom_sf"/>
</dbReference>
<feature type="domain" description="PAS" evidence="8">
    <location>
        <begin position="94"/>
        <end position="158"/>
    </location>
</feature>
<evidence type="ECO:0000259" key="9">
    <source>
        <dbReference type="PROSITE" id="PS50888"/>
    </source>
</evidence>
<dbReference type="InterPro" id="IPR036638">
    <property type="entry name" value="HLH_DNA-bd_sf"/>
</dbReference>
<dbReference type="SMART" id="SM00091">
    <property type="entry name" value="PAS"/>
    <property type="match status" value="2"/>
</dbReference>
<dbReference type="Pfam" id="PF08447">
    <property type="entry name" value="PAS_3"/>
    <property type="match status" value="1"/>
</dbReference>
<dbReference type="PROSITE" id="PS50888">
    <property type="entry name" value="BHLH"/>
    <property type="match status" value="1"/>
</dbReference>
<dbReference type="InterPro" id="IPR013655">
    <property type="entry name" value="PAS_fold_3"/>
</dbReference>
<keyword evidence="4" id="KW-0238">DNA-binding</keyword>
<dbReference type="GO" id="GO:0046983">
    <property type="term" value="F:protein dimerization activity"/>
    <property type="evidence" value="ECO:0007669"/>
    <property type="project" value="InterPro"/>
</dbReference>
<dbReference type="NCBIfam" id="TIGR00229">
    <property type="entry name" value="sensory_box"/>
    <property type="match status" value="2"/>
</dbReference>
<feature type="compositionally biased region" description="Polar residues" evidence="7">
    <location>
        <begin position="747"/>
        <end position="761"/>
    </location>
</feature>
<feature type="region of interest" description="Disordered" evidence="7">
    <location>
        <begin position="1"/>
        <end position="27"/>
    </location>
</feature>
<dbReference type="Gene3D" id="4.10.280.10">
    <property type="entry name" value="Helix-loop-helix DNA-binding domain"/>
    <property type="match status" value="1"/>
</dbReference>
<dbReference type="PROSITE" id="PS50112">
    <property type="entry name" value="PAS"/>
    <property type="match status" value="2"/>
</dbReference>
<dbReference type="InterPro" id="IPR000014">
    <property type="entry name" value="PAS"/>
</dbReference>
<dbReference type="PANTHER" id="PTHR23043:SF17">
    <property type="entry name" value="PROTEIN SIMILAR"/>
    <property type="match status" value="1"/>
</dbReference>
<evidence type="ECO:0000256" key="4">
    <source>
        <dbReference type="ARBA" id="ARBA00023125"/>
    </source>
</evidence>
<dbReference type="SMART" id="SM00353">
    <property type="entry name" value="HLH"/>
    <property type="match status" value="1"/>
</dbReference>
<evidence type="ECO:0000313" key="10">
    <source>
        <dbReference type="EMBL" id="QIA61844.1"/>
    </source>
</evidence>
<evidence type="ECO:0000256" key="5">
    <source>
        <dbReference type="ARBA" id="ARBA00023163"/>
    </source>
</evidence>
<sequence>MPVSYIPSAEKAGPKQKQTAKKRRRNQNTEIEELSALLPIKQQATIANGILARGRTQAIDKISVLRLTSAYLKFQKFLEKDNENGGTHTDAGRSTDATNLLSEALDGFLIVLDSDGFILYVSDSITNVVGLTQHDVIGQNFIEIIEDDDASTITDNLQYKPSPPSTHLDGRTEFQHRQFYVRIKSAVTPGRMQLSRFTSHVMIQVSGNLKVHVPFQHLVEPKKNRTELKPQILGFVGECQPIESTSSILEISVPQSHFTSTMNLDMEIISVEASVKEVVGYDPADFVGTSLSDYFHPGDCKKMVHCEKALLRLGHAVSPVFRFASSSGEWLWMQLEGLLRYKQGGVEPQFWEVKAKLLSQEDGKMKYIEYREMYAKNCDPNQDLLSPHKDPVVTNCLMDTENRCRKEEGAKPIIDSLKEAQVSSALIDPILHCRELGLKSLPELMKRVLTENEADDFVIKRNKEFGWPVPDNLQERSRFLEKISQSLSAINGLQNQPLSQQPEQLKLSENQPSTDQSLMQPLLQEQTPIEPTFFQQNGYQTQGITNIHSPSNSVNSLLSPVGSRLDEFAHSLTTLPPPHTLTSSHSFVSSPDSVLSLDPYSYQSSLTTSVVSPPSVSSNASSTTPNTPNPSFNNGLMDPSLFDTNGINFAHTQTALNPVNFDPSVQNALSFVSQNFAQVSNTSTFPLNGSSMASNGTTQNTGQNVHSNPLQEFSVQNSVHPLNKTTSSSSLASSVPSPQYPSIAPSPVSNPISPEQAFSSPETDCLGHILSDYNGMGMPISPDQFFQSTENDSLEQILSDMISLNQEGGQLSVECKVYGNGDIRGYGDSGISEGNPEAEDVIQQFLS</sequence>
<dbReference type="Pfam" id="PF00989">
    <property type="entry name" value="PAS"/>
    <property type="match status" value="1"/>
</dbReference>
<dbReference type="CDD" id="cd00130">
    <property type="entry name" value="PAS"/>
    <property type="match status" value="2"/>
</dbReference>
<dbReference type="CDD" id="cd11391">
    <property type="entry name" value="bHLH_PAS"/>
    <property type="match status" value="1"/>
</dbReference>
<evidence type="ECO:0000256" key="7">
    <source>
        <dbReference type="SAM" id="MobiDB-lite"/>
    </source>
</evidence>
<reference evidence="10" key="2">
    <citation type="journal article" date="2020" name="PLoS ONE">
        <title>Iron metabolic pathways in the processes of sponge plasticity.</title>
        <authorList>
            <person name="Finoshin A.D."/>
            <person name="Adameyko K.I."/>
            <person name="Mikhailov K.V."/>
            <person name="Kravchuk O.I."/>
            <person name="Georgiev A.A."/>
            <person name="Gornostaev N.G."/>
            <person name="Kosevich I.A."/>
            <person name="Mikhailov V.S."/>
            <person name="Gazizova G.R."/>
            <person name="Shagimardanova E.I."/>
            <person name="Gusev O.A."/>
            <person name="Lyupina Y.V."/>
        </authorList>
    </citation>
    <scope>NUCLEOTIDE SEQUENCE</scope>
</reference>